<keyword evidence="5" id="KW-1185">Reference proteome</keyword>
<dbReference type="OMA" id="ENECALR"/>
<gene>
    <name evidence="4" type="primary">107362023</name>
</gene>
<dbReference type="PROSITE" id="PS50913">
    <property type="entry name" value="GRIP"/>
    <property type="match status" value="1"/>
</dbReference>
<name>T1K9S5_TETUR</name>
<evidence type="ECO:0000259" key="3">
    <source>
        <dbReference type="PROSITE" id="PS50913"/>
    </source>
</evidence>
<keyword evidence="1" id="KW-0175">Coiled coil</keyword>
<dbReference type="Pfam" id="PF01465">
    <property type="entry name" value="GRIP"/>
    <property type="match status" value="1"/>
</dbReference>
<proteinExistence type="predicted"/>
<evidence type="ECO:0000256" key="2">
    <source>
        <dbReference type="SAM" id="MobiDB-lite"/>
    </source>
</evidence>
<dbReference type="EMBL" id="CAEY01001893">
    <property type="status" value="NOT_ANNOTATED_CDS"/>
    <property type="molecule type" value="Genomic_DNA"/>
</dbReference>
<dbReference type="Proteomes" id="UP000015104">
    <property type="component" value="Unassembled WGS sequence"/>
</dbReference>
<dbReference type="OrthoDB" id="9898580at2759"/>
<dbReference type="EnsemblMetazoa" id="tetur07g06010.1">
    <property type="protein sequence ID" value="tetur07g06010.1"/>
    <property type="gene ID" value="tetur07g06010"/>
</dbReference>
<protein>
    <recommendedName>
        <fullName evidence="3">GRIP domain-containing protein</fullName>
    </recommendedName>
</protein>
<dbReference type="STRING" id="32264.T1K9S5"/>
<accession>T1K9S5</accession>
<dbReference type="KEGG" id="tut:107362023"/>
<organism evidence="4 5">
    <name type="scientific">Tetranychus urticae</name>
    <name type="common">Two-spotted spider mite</name>
    <dbReference type="NCBI Taxonomy" id="32264"/>
    <lineage>
        <taxon>Eukaryota</taxon>
        <taxon>Metazoa</taxon>
        <taxon>Ecdysozoa</taxon>
        <taxon>Arthropoda</taxon>
        <taxon>Chelicerata</taxon>
        <taxon>Arachnida</taxon>
        <taxon>Acari</taxon>
        <taxon>Acariformes</taxon>
        <taxon>Trombidiformes</taxon>
        <taxon>Prostigmata</taxon>
        <taxon>Eleutherengona</taxon>
        <taxon>Raphignathae</taxon>
        <taxon>Tetranychoidea</taxon>
        <taxon>Tetranychidae</taxon>
        <taxon>Tetranychus</taxon>
    </lineage>
</organism>
<evidence type="ECO:0000313" key="4">
    <source>
        <dbReference type="EnsemblMetazoa" id="tetur07g06010.1"/>
    </source>
</evidence>
<evidence type="ECO:0000256" key="1">
    <source>
        <dbReference type="SAM" id="Coils"/>
    </source>
</evidence>
<evidence type="ECO:0000313" key="5">
    <source>
        <dbReference type="Proteomes" id="UP000015104"/>
    </source>
</evidence>
<reference evidence="5" key="1">
    <citation type="submission" date="2011-08" db="EMBL/GenBank/DDBJ databases">
        <authorList>
            <person name="Rombauts S."/>
        </authorList>
    </citation>
    <scope>NUCLEOTIDE SEQUENCE</scope>
    <source>
        <strain evidence="5">London</strain>
    </source>
</reference>
<sequence>MSTNTSSNCAHCEKLESIVNKQKDKLATVELRLRDCVRAYKTVLSEKNVILQNLEASKELFAKRGEEEEKRLATLEDSLNELSSICGKYESENIKNQALIEKLKQKCDELTRQLSAQEAIGKSETCDDEVKINELDRRIVGDVNEVRKLNNKWTQTIAEQPETREEPEIVQSTSRDQETQTNLELMNSNHGKQRKTECAIVLPTHREVEIEKSNDSRRGSHGSRASVSETVFTDNDFNLGDSDSRFEVSSVRPSLNSVSMVNQEMPSNSVSLFYVNELARKEIELVETRLAARENECALRELRWKYNVDTFKLQSKVTRLEQQLQQVQSDDTTKPNLTYVRNVLVRFLKTKDKKQRTCMMNALLTALGVDQKEIKL</sequence>
<feature type="coiled-coil region" evidence="1">
    <location>
        <begin position="65"/>
        <end position="152"/>
    </location>
</feature>
<dbReference type="InterPro" id="IPR000237">
    <property type="entry name" value="GRIP_dom"/>
</dbReference>
<dbReference type="HOGENOM" id="CLU_736363_0_0_1"/>
<feature type="region of interest" description="Disordered" evidence="2">
    <location>
        <begin position="160"/>
        <end position="179"/>
    </location>
</feature>
<dbReference type="AlphaFoldDB" id="T1K9S5"/>
<reference evidence="4" key="2">
    <citation type="submission" date="2015-06" db="UniProtKB">
        <authorList>
            <consortium name="EnsemblMetazoa"/>
        </authorList>
    </citation>
    <scope>IDENTIFICATION</scope>
</reference>
<feature type="compositionally biased region" description="Polar residues" evidence="2">
    <location>
        <begin position="170"/>
        <end position="179"/>
    </location>
</feature>
<feature type="domain" description="GRIP" evidence="3">
    <location>
        <begin position="330"/>
        <end position="376"/>
    </location>
</feature>